<dbReference type="STRING" id="1760988.SAMN02949497_2701"/>
<reference evidence="1 2" key="1">
    <citation type="submission" date="2016-12" db="EMBL/GenBank/DDBJ databases">
        <authorList>
            <person name="Song W.-J."/>
            <person name="Kurnit D.M."/>
        </authorList>
    </citation>
    <scope>NUCLEOTIDE SEQUENCE [LARGE SCALE GENOMIC DNA]</scope>
    <source>
        <strain evidence="1 2">175</strain>
    </source>
</reference>
<dbReference type="GO" id="GO:0000502">
    <property type="term" value="C:proteasome complex"/>
    <property type="evidence" value="ECO:0007669"/>
    <property type="project" value="UniProtKB-KW"/>
</dbReference>
<keyword evidence="1" id="KW-0645">Protease</keyword>
<keyword evidence="1" id="KW-0378">Hydrolase</keyword>
<keyword evidence="2" id="KW-1185">Reference proteome</keyword>
<dbReference type="GO" id="GO:0008233">
    <property type="term" value="F:peptidase activity"/>
    <property type="evidence" value="ECO:0007669"/>
    <property type="project" value="UniProtKB-KW"/>
</dbReference>
<gene>
    <name evidence="1" type="ORF">SAMN02949497_2701</name>
</gene>
<accession>A0A1Y6CYN6</accession>
<dbReference type="OrthoDB" id="9786336at2"/>
<dbReference type="EMBL" id="FXAM01000001">
    <property type="protein sequence ID" value="SMF95340.1"/>
    <property type="molecule type" value="Genomic_DNA"/>
</dbReference>
<proteinExistence type="predicted"/>
<dbReference type="RefSeq" id="WP_085213483.1">
    <property type="nucleotide sequence ID" value="NZ_FXAM01000001.1"/>
</dbReference>
<dbReference type="GO" id="GO:0006508">
    <property type="term" value="P:proteolysis"/>
    <property type="evidence" value="ECO:0007669"/>
    <property type="project" value="UniProtKB-KW"/>
</dbReference>
<dbReference type="SUPFAM" id="SSF56235">
    <property type="entry name" value="N-terminal nucleophile aminohydrolases (Ntn hydrolases)"/>
    <property type="match status" value="1"/>
</dbReference>
<dbReference type="Gene3D" id="3.60.20.10">
    <property type="entry name" value="Glutamine Phosphoribosylpyrophosphate, subunit 1, domain 1"/>
    <property type="match status" value="1"/>
</dbReference>
<dbReference type="AlphaFoldDB" id="A0A1Y6CYN6"/>
<organism evidence="1 2">
    <name type="scientific">Methylomagnum ishizawai</name>
    <dbReference type="NCBI Taxonomy" id="1760988"/>
    <lineage>
        <taxon>Bacteria</taxon>
        <taxon>Pseudomonadati</taxon>
        <taxon>Pseudomonadota</taxon>
        <taxon>Gammaproteobacteria</taxon>
        <taxon>Methylococcales</taxon>
        <taxon>Methylococcaceae</taxon>
        <taxon>Methylomagnum</taxon>
    </lineage>
</organism>
<dbReference type="Proteomes" id="UP000192923">
    <property type="component" value="Unassembled WGS sequence"/>
</dbReference>
<protein>
    <submittedName>
        <fullName evidence="1">Putative proteasome-type protease</fullName>
    </submittedName>
</protein>
<dbReference type="InterPro" id="IPR029055">
    <property type="entry name" value="Ntn_hydrolases_N"/>
</dbReference>
<keyword evidence="1" id="KW-0647">Proteasome</keyword>
<evidence type="ECO:0000313" key="2">
    <source>
        <dbReference type="Proteomes" id="UP000192923"/>
    </source>
</evidence>
<dbReference type="PIRSF" id="PIRSF009120">
    <property type="entry name" value="UCP009120_prtse"/>
    <property type="match status" value="1"/>
</dbReference>
<name>A0A1Y6CYN6_9GAMM</name>
<dbReference type="InterPro" id="IPR016545">
    <property type="entry name" value="UCP009120_prtse"/>
</dbReference>
<evidence type="ECO:0000313" key="1">
    <source>
        <dbReference type="EMBL" id="SMF95340.1"/>
    </source>
</evidence>
<sequence>MTYCLSINVDRGLIFCSDSRTNAGMDNIGSYSKMHTFIWPGDRVFVLLSAGNLATTQAVVKKLNHDIDQTLVPNLLSVGSISEAADYVGMISTQIQRQQATRDTANTNFEATFIFGGQLGTATPETFMVYPQGNYIHESSEHPFLQIGETKYGKPILDRTIKREIDLERAARVALVSMNSTIRSNVTVGPPVELLIYERDSLSGGRRLFLTDDDPFAHELSERWNKGLILALESLPVFSWEDKLDKKPSPS</sequence>